<dbReference type="InterPro" id="IPR038051">
    <property type="entry name" value="XRCC4-like_N_sf"/>
</dbReference>
<dbReference type="CDD" id="cd22285">
    <property type="entry name" value="HD_XLF_N"/>
    <property type="match status" value="1"/>
</dbReference>
<keyword evidence="2" id="KW-0227">DNA damage</keyword>
<evidence type="ECO:0000256" key="7">
    <source>
        <dbReference type="ARBA" id="ARBA00044529"/>
    </source>
</evidence>
<dbReference type="Gene3D" id="2.170.210.10">
    <property type="entry name" value="DNA double-strand break repair and VJ recombination XRCC4, N-terminal"/>
    <property type="match status" value="1"/>
</dbReference>
<evidence type="ECO:0000259" key="10">
    <source>
        <dbReference type="Pfam" id="PF21928"/>
    </source>
</evidence>
<feature type="compositionally biased region" description="Low complexity" evidence="8">
    <location>
        <begin position="529"/>
        <end position="540"/>
    </location>
</feature>
<dbReference type="InterPro" id="IPR015381">
    <property type="entry name" value="XLF-like_N"/>
</dbReference>
<reference evidence="11 12" key="1">
    <citation type="submission" date="2015-01" db="EMBL/GenBank/DDBJ databases">
        <title>The Genome Sequence of Capronia semiimmersa CBS27337.</title>
        <authorList>
            <consortium name="The Broad Institute Genomics Platform"/>
            <person name="Cuomo C."/>
            <person name="de Hoog S."/>
            <person name="Gorbushina A."/>
            <person name="Stielow B."/>
            <person name="Teixiera M."/>
            <person name="Abouelleil A."/>
            <person name="Chapman S.B."/>
            <person name="Priest M."/>
            <person name="Young S.K."/>
            <person name="Wortman J."/>
            <person name="Nusbaum C."/>
            <person name="Birren B."/>
        </authorList>
    </citation>
    <scope>NUCLEOTIDE SEQUENCE [LARGE SCALE GENOMIC DNA]</scope>
    <source>
        <strain evidence="11 12">CBS 27337</strain>
    </source>
</reference>
<feature type="compositionally biased region" description="Low complexity" evidence="8">
    <location>
        <begin position="374"/>
        <end position="398"/>
    </location>
</feature>
<dbReference type="STRING" id="5601.A0A0D2CYX1"/>
<evidence type="ECO:0000256" key="2">
    <source>
        <dbReference type="ARBA" id="ARBA00022763"/>
    </source>
</evidence>
<evidence type="ECO:0000256" key="5">
    <source>
        <dbReference type="ARBA" id="ARBA00023242"/>
    </source>
</evidence>
<dbReference type="InterPro" id="IPR053829">
    <property type="entry name" value="XLF-like_CC"/>
</dbReference>
<comment type="similarity">
    <text evidence="6">Belongs to the XRCC4-XLF family. XLF subfamily.</text>
</comment>
<sequence>MSESVVGGWQELQTLSRRQCPKLFYQFSTDQESLTVLLTDLISIWETSLDSYDIKAAAARQRTTVDPSASSRQFEVLLSKLRQSLSDGKNTITRGSGRNSQILHLRTRIDLPHPLNPLDWTFTLEPQTSPELAERILHPSLREVAVSQSKIDSLLAIVKEKDHVISKLLDRIGNSAVDLSLVFPGIAGLATRKGGHVSVADAKKRVPGMADFDEGAWIKQFADDDGYEGADRTGLSNLVRGCEKCFAHSKSEHEKWVKDLPTTSEMQSGGKDDAQVQPPPIELAEENSGAGDESAEDEFERQPTPPHLKAISPASRRAARQTMPPVRRASTTSTETATATASQDEDKDVRTPSRGGTKSPRPARTRGLNKKGAATRSPSATPSPSPSASASPSPLPTRSHPRHSSPTTSKRGEHDDETETEADDEDDDLDRSPLPSPVRKPKFKSPTPATGQTPRRLGRLGARKTQPPPDPGPASDEDDSPAKPEKTQPSPKPGVRRLGALRKRREQDRDRTSSPPATEADSRPRATDSPKSPSASMSISQRHKSPVDQSPPRETAEEAASRRRMQLKRTIEAGAAGRKKRRF</sequence>
<evidence type="ECO:0000256" key="4">
    <source>
        <dbReference type="ARBA" id="ARBA00023204"/>
    </source>
</evidence>
<evidence type="ECO:0000313" key="11">
    <source>
        <dbReference type="EMBL" id="KIW70406.1"/>
    </source>
</evidence>
<evidence type="ECO:0000256" key="3">
    <source>
        <dbReference type="ARBA" id="ARBA00023125"/>
    </source>
</evidence>
<dbReference type="AlphaFoldDB" id="A0A0D2CYX1"/>
<dbReference type="EMBL" id="KN846957">
    <property type="protein sequence ID" value="KIW70406.1"/>
    <property type="molecule type" value="Genomic_DNA"/>
</dbReference>
<evidence type="ECO:0000256" key="6">
    <source>
        <dbReference type="ARBA" id="ARBA00025747"/>
    </source>
</evidence>
<dbReference type="GO" id="GO:0006303">
    <property type="term" value="P:double-strand break repair via nonhomologous end joining"/>
    <property type="evidence" value="ECO:0007669"/>
    <property type="project" value="UniProtKB-ARBA"/>
</dbReference>
<evidence type="ECO:0000256" key="8">
    <source>
        <dbReference type="SAM" id="MobiDB-lite"/>
    </source>
</evidence>
<comment type="subcellular location">
    <subcellularLocation>
        <location evidence="1">Nucleus</location>
    </subcellularLocation>
</comment>
<dbReference type="PANTHER" id="PTHR32235">
    <property type="entry name" value="NON-HOMOLOGOUS END-JOINING FACTOR 1"/>
    <property type="match status" value="1"/>
</dbReference>
<keyword evidence="3" id="KW-0238">DNA-binding</keyword>
<accession>A0A0D2CYX1</accession>
<keyword evidence="4" id="KW-0234">DNA repair</keyword>
<dbReference type="PANTHER" id="PTHR32235:SF1">
    <property type="entry name" value="NON-HOMOLOGOUS END-JOINING FACTOR 1"/>
    <property type="match status" value="1"/>
</dbReference>
<keyword evidence="12" id="KW-1185">Reference proteome</keyword>
<dbReference type="InterPro" id="IPR052287">
    <property type="entry name" value="NHEJ_factor"/>
</dbReference>
<dbReference type="GO" id="GO:0045027">
    <property type="term" value="F:DNA end binding"/>
    <property type="evidence" value="ECO:0007669"/>
    <property type="project" value="TreeGrafter"/>
</dbReference>
<dbReference type="HOGENOM" id="CLU_423910_0_0_1"/>
<dbReference type="Pfam" id="PF09302">
    <property type="entry name" value="XLF"/>
    <property type="match status" value="1"/>
</dbReference>
<dbReference type="GO" id="GO:0032807">
    <property type="term" value="C:DNA ligase IV complex"/>
    <property type="evidence" value="ECO:0007669"/>
    <property type="project" value="TreeGrafter"/>
</dbReference>
<keyword evidence="5" id="KW-0539">Nucleus</keyword>
<gene>
    <name evidence="11" type="ORF">PV04_02678</name>
</gene>
<feature type="compositionally biased region" description="Low complexity" evidence="8">
    <location>
        <begin position="329"/>
        <end position="342"/>
    </location>
</feature>
<organism evidence="11 12">
    <name type="scientific">Phialophora macrospora</name>
    <dbReference type="NCBI Taxonomy" id="1851006"/>
    <lineage>
        <taxon>Eukaryota</taxon>
        <taxon>Fungi</taxon>
        <taxon>Dikarya</taxon>
        <taxon>Ascomycota</taxon>
        <taxon>Pezizomycotina</taxon>
        <taxon>Eurotiomycetes</taxon>
        <taxon>Chaetothyriomycetidae</taxon>
        <taxon>Chaetothyriales</taxon>
        <taxon>Herpotrichiellaceae</taxon>
        <taxon>Phialophora</taxon>
    </lineage>
</organism>
<feature type="domain" description="XLF-like coiled-coil region" evidence="10">
    <location>
        <begin position="129"/>
        <end position="180"/>
    </location>
</feature>
<name>A0A0D2CYX1_9EURO</name>
<evidence type="ECO:0000256" key="1">
    <source>
        <dbReference type="ARBA" id="ARBA00004123"/>
    </source>
</evidence>
<proteinExistence type="inferred from homology"/>
<feature type="compositionally biased region" description="Acidic residues" evidence="8">
    <location>
        <begin position="415"/>
        <end position="429"/>
    </location>
</feature>
<protein>
    <recommendedName>
        <fullName evidence="7">Non-homologous end-joining factor 1</fullName>
    </recommendedName>
</protein>
<evidence type="ECO:0000259" key="9">
    <source>
        <dbReference type="Pfam" id="PF09302"/>
    </source>
</evidence>
<feature type="region of interest" description="Disordered" evidence="8">
    <location>
        <begin position="253"/>
        <end position="583"/>
    </location>
</feature>
<dbReference type="Pfam" id="PF21928">
    <property type="entry name" value="XLF_CC"/>
    <property type="match status" value="1"/>
</dbReference>
<dbReference type="Proteomes" id="UP000054266">
    <property type="component" value="Unassembled WGS sequence"/>
</dbReference>
<feature type="domain" description="XLF-like N-terminal" evidence="9">
    <location>
        <begin position="9"/>
        <end position="125"/>
    </location>
</feature>
<evidence type="ECO:0000313" key="12">
    <source>
        <dbReference type="Proteomes" id="UP000054266"/>
    </source>
</evidence>